<dbReference type="EMBL" id="WSRP01000010">
    <property type="protein sequence ID" value="MVX56441.1"/>
    <property type="molecule type" value="Genomic_DNA"/>
</dbReference>
<dbReference type="SUPFAM" id="SSF52540">
    <property type="entry name" value="P-loop containing nucleoside triphosphate hydrolases"/>
    <property type="match status" value="1"/>
</dbReference>
<dbReference type="InterPro" id="IPR014117">
    <property type="entry name" value="TraC-F-type"/>
</dbReference>
<dbReference type="RefSeq" id="WP_160334873.1">
    <property type="nucleotide sequence ID" value="NZ_WSRP01000010.1"/>
</dbReference>
<dbReference type="InterPro" id="IPR053155">
    <property type="entry name" value="F-pilin_assembly_TraC"/>
</dbReference>
<dbReference type="SMART" id="SM00382">
    <property type="entry name" value="AAA"/>
    <property type="match status" value="1"/>
</dbReference>
<dbReference type="PANTHER" id="PTHR38467:SF1">
    <property type="entry name" value="CONJUGATIVE TRANSFER: ASSEMBLY"/>
    <property type="match status" value="1"/>
</dbReference>
<dbReference type="Pfam" id="PF11130">
    <property type="entry name" value="TraC_F_IV"/>
    <property type="match status" value="1"/>
</dbReference>
<dbReference type="PANTHER" id="PTHR38467">
    <property type="match status" value="1"/>
</dbReference>
<dbReference type="OrthoDB" id="9816422at2"/>
<dbReference type="Gene3D" id="1.10.8.730">
    <property type="match status" value="1"/>
</dbReference>
<comment type="caution">
    <text evidence="2">The sequence shown here is derived from an EMBL/GenBank/DDBJ whole genome shotgun (WGS) entry which is preliminary data.</text>
</comment>
<dbReference type="Gene3D" id="3.40.50.300">
    <property type="entry name" value="P-loop containing nucleotide triphosphate hydrolases"/>
    <property type="match status" value="1"/>
</dbReference>
<gene>
    <name evidence="2" type="primary">traC</name>
    <name evidence="2" type="ORF">E5987_04365</name>
</gene>
<organism evidence="2 3">
    <name type="scientific">Parasutterella muris</name>
    <dbReference type="NCBI Taxonomy" id="2565572"/>
    <lineage>
        <taxon>Bacteria</taxon>
        <taxon>Pseudomonadati</taxon>
        <taxon>Pseudomonadota</taxon>
        <taxon>Betaproteobacteria</taxon>
        <taxon>Burkholderiales</taxon>
        <taxon>Sutterellaceae</taxon>
        <taxon>Parasutterella</taxon>
    </lineage>
</organism>
<keyword evidence="3" id="KW-1185">Reference proteome</keyword>
<reference evidence="2 3" key="1">
    <citation type="submission" date="2019-12" db="EMBL/GenBank/DDBJ databases">
        <title>Microbes associate with the intestines of laboratory mice.</title>
        <authorList>
            <person name="Navarre W."/>
            <person name="Wong E."/>
        </authorList>
    </citation>
    <scope>NUCLEOTIDE SEQUENCE [LARGE SCALE GENOMIC DNA]</scope>
    <source>
        <strain evidence="2 3">NM82_D38</strain>
    </source>
</reference>
<dbReference type="InterPro" id="IPR043964">
    <property type="entry name" value="P-loop_TraG"/>
</dbReference>
<dbReference type="InterPro" id="IPR027417">
    <property type="entry name" value="P-loop_NTPase"/>
</dbReference>
<feature type="domain" description="AAA+ ATPase" evidence="1">
    <location>
        <begin position="500"/>
        <end position="809"/>
    </location>
</feature>
<dbReference type="InterPro" id="IPR025955">
    <property type="entry name" value="TraC/Conjuga_ATPase"/>
</dbReference>
<dbReference type="NCBIfam" id="TIGR02746">
    <property type="entry name" value="TraC-F-type"/>
    <property type="match status" value="1"/>
</dbReference>
<sequence>MNNRLRNLSARLSKAFSVKRFESNYTRADTIGHCRRNSSMLIDQFAQELPYAHFDDSDGLCAVCAPDGSFEGIGYVIEIHPQTGANDMMAKSLEEMFGSVLEEGAGVQVSLFGSPYIEPLTEYIRKAAVEPSEDDSPLRFEQKSIMLSMAHARADFLNQGALQAPHKDLKIRARNMRCWMSVVIPTKHPLDECERERAKTIRASHMSSLSQWHFSPWIWNKRALINTVSQILNPQRMRSGEWSPAEPDPAREPRMQCVSRDTRIDMTEDGVRFHSKHIEDEVLGISFSPVSYPEHITLASMMHAAGCVKGSSAAFSSPFLITTYLSKGSYDKGKAAARLKSARAEQMAATEIARMIPSLQDEARDWRSAMAAYESGEGLLQLSHEVFVFAKASERANAVESAKSVFKTLGIDLCVDDYMHLQGLITSLPLSGGPLLAFDVKLAQRSSTKTVANAANTLPVLADWKGTGPRAGKTEPTPILSFLSRRGQLVLVDPYANPNGNYNGVVIGNSGSGKSVLLNSLAIGSLACGSRVYIIDIGGSYAKLCSVLNGQFIELSPQTKEDGTFDCLNPFSMITNIDEDMDLMLPLLAQMASPSQPLDDLRLSHLQVHFRSVYARSLEEGRTATITDLAESLLRNGRLGGTNPRVGDYEWARVYDSLSADEQKRYDDPRLVDLGVQLLPYAKGGPFASFFEGEANINFDNNFIVLELQQLSTRKSLQSVVLLLLMYKIDLEMRRGERSQPKLVIIDEAWDLMAGGHSGKFIETGYRRARKQNGAFFTATQKPGDYWKSDTAKAALDNADCIFILRLKDSALAEAEKENQLGMDESEYKILGSLTSLAGAYSEVYVRIGDAPPSVNRLILDPYTLLLTSSHPNDISDIQKFRSKGLSTHDAIHAVLKERSLKAANPNP</sequence>
<protein>
    <submittedName>
        <fullName evidence="2">Type IV secretion system protein TraC</fullName>
    </submittedName>
</protein>
<dbReference type="Pfam" id="PF19044">
    <property type="entry name" value="P-loop_TraG"/>
    <property type="match status" value="2"/>
</dbReference>
<evidence type="ECO:0000259" key="1">
    <source>
        <dbReference type="SMART" id="SM00382"/>
    </source>
</evidence>
<accession>A0A6L6YML6</accession>
<dbReference type="CDD" id="cd01127">
    <property type="entry name" value="TrwB_TraG_TraD_VirD4"/>
    <property type="match status" value="1"/>
</dbReference>
<dbReference type="AlphaFoldDB" id="A0A6L6YML6"/>
<evidence type="ECO:0000313" key="3">
    <source>
        <dbReference type="Proteomes" id="UP000472580"/>
    </source>
</evidence>
<dbReference type="Proteomes" id="UP000472580">
    <property type="component" value="Unassembled WGS sequence"/>
</dbReference>
<proteinExistence type="predicted"/>
<dbReference type="InterPro" id="IPR003593">
    <property type="entry name" value="AAA+_ATPase"/>
</dbReference>
<evidence type="ECO:0000313" key="2">
    <source>
        <dbReference type="EMBL" id="MVX56441.1"/>
    </source>
</evidence>
<name>A0A6L6YML6_9BURK</name>